<gene>
    <name evidence="2" type="ORF">chiPu_0020710</name>
</gene>
<accession>A0A401RIU6</accession>
<proteinExistence type="predicted"/>
<dbReference type="GO" id="GO:0005886">
    <property type="term" value="C:plasma membrane"/>
    <property type="evidence" value="ECO:0007669"/>
    <property type="project" value="TreeGrafter"/>
</dbReference>
<reference evidence="2 3" key="1">
    <citation type="journal article" date="2018" name="Nat. Ecol. Evol.">
        <title>Shark genomes provide insights into elasmobranch evolution and the origin of vertebrates.</title>
        <authorList>
            <person name="Hara Y"/>
            <person name="Yamaguchi K"/>
            <person name="Onimaru K"/>
            <person name="Kadota M"/>
            <person name="Koyanagi M"/>
            <person name="Keeley SD"/>
            <person name="Tatsumi K"/>
            <person name="Tanaka K"/>
            <person name="Motone F"/>
            <person name="Kageyama Y"/>
            <person name="Nozu R"/>
            <person name="Adachi N"/>
            <person name="Nishimura O"/>
            <person name="Nakagawa R"/>
            <person name="Tanegashima C"/>
            <person name="Kiyatake I"/>
            <person name="Matsumoto R"/>
            <person name="Murakumo K"/>
            <person name="Nishida K"/>
            <person name="Terakita A"/>
            <person name="Kuratani S"/>
            <person name="Sato K"/>
            <person name="Hyodo S Kuraku.S."/>
        </authorList>
    </citation>
    <scope>NUCLEOTIDE SEQUENCE [LARGE SCALE GENOMIC DNA]</scope>
</reference>
<protein>
    <submittedName>
        <fullName evidence="2">Uncharacterized protein</fullName>
    </submittedName>
</protein>
<dbReference type="Proteomes" id="UP000287033">
    <property type="component" value="Unassembled WGS sequence"/>
</dbReference>
<dbReference type="PANTHER" id="PTHR45775:SF3">
    <property type="entry name" value="GTP-BINDING PROTEIN RAD"/>
    <property type="match status" value="1"/>
</dbReference>
<keyword evidence="3" id="KW-1185">Reference proteome</keyword>
<evidence type="ECO:0000313" key="3">
    <source>
        <dbReference type="Proteomes" id="UP000287033"/>
    </source>
</evidence>
<dbReference type="SUPFAM" id="SSF52540">
    <property type="entry name" value="P-loop containing nucleoside triphosphate hydrolases"/>
    <property type="match status" value="1"/>
</dbReference>
<dbReference type="PANTHER" id="PTHR45775">
    <property type="entry name" value="RAD, GEM/KIR FAMILY MEMBER 2, ISOFORM C"/>
    <property type="match status" value="1"/>
</dbReference>
<dbReference type="EMBL" id="BEZZ01002842">
    <property type="protein sequence ID" value="GCC18037.1"/>
    <property type="molecule type" value="Genomic_DNA"/>
</dbReference>
<feature type="compositionally biased region" description="Basic and acidic residues" evidence="1">
    <location>
        <begin position="1"/>
        <end position="16"/>
    </location>
</feature>
<dbReference type="GO" id="GO:0005246">
    <property type="term" value="F:calcium channel regulator activity"/>
    <property type="evidence" value="ECO:0007669"/>
    <property type="project" value="TreeGrafter"/>
</dbReference>
<evidence type="ECO:0000313" key="2">
    <source>
        <dbReference type="EMBL" id="GCC18037.1"/>
    </source>
</evidence>
<dbReference type="Gene3D" id="3.40.50.300">
    <property type="entry name" value="P-loop containing nucleotide triphosphate hydrolases"/>
    <property type="match status" value="1"/>
</dbReference>
<comment type="caution">
    <text evidence="2">The sequence shown here is derived from an EMBL/GenBank/DDBJ whole genome shotgun (WGS) entry which is preliminary data.</text>
</comment>
<sequence>MTLNKTDRSRALERRRGSTPLHAHRRSMPVDERELCASLQAGTLSNLVRCTSYNPGQASQASHSSESLSSSGSDSDSSLYKVVLLGEHRVGKSSLARIFGGLEESEPQETEGRGDTFDRSMVVDGEEANLLLFDIWEQVGLCYECC</sequence>
<dbReference type="InterPro" id="IPR051641">
    <property type="entry name" value="RGK_GTP-binding_reg"/>
</dbReference>
<feature type="region of interest" description="Disordered" evidence="1">
    <location>
        <begin position="55"/>
        <end position="76"/>
    </location>
</feature>
<dbReference type="AlphaFoldDB" id="A0A401RIU6"/>
<evidence type="ECO:0000256" key="1">
    <source>
        <dbReference type="SAM" id="MobiDB-lite"/>
    </source>
</evidence>
<dbReference type="STRING" id="137246.A0A401RIU6"/>
<dbReference type="InterPro" id="IPR027417">
    <property type="entry name" value="P-loop_NTPase"/>
</dbReference>
<dbReference type="GO" id="GO:0005525">
    <property type="term" value="F:GTP binding"/>
    <property type="evidence" value="ECO:0007669"/>
    <property type="project" value="TreeGrafter"/>
</dbReference>
<dbReference type="OrthoDB" id="5239715at2759"/>
<organism evidence="2 3">
    <name type="scientific">Chiloscyllium punctatum</name>
    <name type="common">Brownbanded bambooshark</name>
    <name type="synonym">Hemiscyllium punctatum</name>
    <dbReference type="NCBI Taxonomy" id="137246"/>
    <lineage>
        <taxon>Eukaryota</taxon>
        <taxon>Metazoa</taxon>
        <taxon>Chordata</taxon>
        <taxon>Craniata</taxon>
        <taxon>Vertebrata</taxon>
        <taxon>Chondrichthyes</taxon>
        <taxon>Elasmobranchii</taxon>
        <taxon>Galeomorphii</taxon>
        <taxon>Galeoidea</taxon>
        <taxon>Orectolobiformes</taxon>
        <taxon>Hemiscylliidae</taxon>
        <taxon>Chiloscyllium</taxon>
    </lineage>
</organism>
<feature type="compositionally biased region" description="Low complexity" evidence="1">
    <location>
        <begin position="56"/>
        <end position="76"/>
    </location>
</feature>
<name>A0A401RIU6_CHIPU</name>
<feature type="region of interest" description="Disordered" evidence="1">
    <location>
        <begin position="1"/>
        <end position="30"/>
    </location>
</feature>